<reference evidence="2 3" key="1">
    <citation type="submission" date="2018-11" db="EMBL/GenBank/DDBJ databases">
        <title>Genomic profiling of Staphylococcus species from a Poultry farm system in KwaZulu-Natal, South Africa.</title>
        <authorList>
            <person name="Amoako D.G."/>
            <person name="Somboro A.M."/>
            <person name="Abia A.L.K."/>
            <person name="Bester L.A."/>
            <person name="Essack S.Y."/>
        </authorList>
    </citation>
    <scope>NUCLEOTIDE SEQUENCE [LARGE SCALE GENOMIC DNA]</scope>
    <source>
        <strain evidence="2 3">SA11</strain>
    </source>
</reference>
<dbReference type="OrthoDB" id="2410452at2"/>
<proteinExistence type="predicted"/>
<dbReference type="EMBL" id="CP068073">
    <property type="protein sequence ID" value="QQS83838.1"/>
    <property type="molecule type" value="Genomic_DNA"/>
</dbReference>
<dbReference type="Proteomes" id="UP000595942">
    <property type="component" value="Chromosome"/>
</dbReference>
<evidence type="ECO:0000313" key="3">
    <source>
        <dbReference type="Proteomes" id="UP000293854"/>
    </source>
</evidence>
<organism evidence="2 3">
    <name type="scientific">Staphylococcus condimenti</name>
    <dbReference type="NCBI Taxonomy" id="70255"/>
    <lineage>
        <taxon>Bacteria</taxon>
        <taxon>Bacillati</taxon>
        <taxon>Bacillota</taxon>
        <taxon>Bacilli</taxon>
        <taxon>Bacillales</taxon>
        <taxon>Staphylococcaceae</taxon>
        <taxon>Staphylococcus</taxon>
    </lineage>
</organism>
<gene>
    <name evidence="2" type="ORF">EIG99_09420</name>
    <name evidence="1" type="ORF">I6J05_06000</name>
</gene>
<dbReference type="EMBL" id="RQTE01000181">
    <property type="protein sequence ID" value="RZI01232.1"/>
    <property type="molecule type" value="Genomic_DNA"/>
</dbReference>
<dbReference type="Pfam" id="PF05931">
    <property type="entry name" value="AgrD"/>
    <property type="match status" value="1"/>
</dbReference>
<dbReference type="GeneID" id="93726174"/>
<dbReference type="SMART" id="SM00794">
    <property type="entry name" value="AgrD"/>
    <property type="match status" value="1"/>
</dbReference>
<protein>
    <submittedName>
        <fullName evidence="2">Cyclic lactone autoinducer peptide</fullName>
    </submittedName>
</protein>
<reference evidence="1 4" key="2">
    <citation type="submission" date="2021-01" db="EMBL/GenBank/DDBJ databases">
        <title>FDA dAtabase for Regulatory Grade micrObial Sequences (FDA-ARGOS): Supporting development and validation of Infectious Disease Dx tests.</title>
        <authorList>
            <person name="Sproer C."/>
            <person name="Gronow S."/>
            <person name="Severitt S."/>
            <person name="Schroder I."/>
            <person name="Tallon L."/>
            <person name="Sadzewicz L."/>
            <person name="Zhao X."/>
            <person name="Boylan J."/>
            <person name="Ott S."/>
            <person name="Bowen H."/>
            <person name="Vavikolanu K."/>
            <person name="Mehta A."/>
            <person name="Aluvathingal J."/>
            <person name="Nadendla S."/>
            <person name="Lowell S."/>
            <person name="Myers T."/>
            <person name="Yan Y."/>
            <person name="Sichtig H."/>
        </authorList>
    </citation>
    <scope>NUCLEOTIDE SEQUENCE [LARGE SCALE GENOMIC DNA]</scope>
    <source>
        <strain evidence="1 4">FDAARGOS_1148</strain>
    </source>
</reference>
<dbReference type="InterPro" id="IPR009229">
    <property type="entry name" value="AgrD"/>
</dbReference>
<accession>A0A143PFZ3</accession>
<evidence type="ECO:0000313" key="1">
    <source>
        <dbReference type="EMBL" id="QQS83838.1"/>
    </source>
</evidence>
<dbReference type="NCBIfam" id="TIGR04223">
    <property type="entry name" value="quorum_AgrD"/>
    <property type="match status" value="1"/>
</dbReference>
<evidence type="ECO:0000313" key="4">
    <source>
        <dbReference type="Proteomes" id="UP000595942"/>
    </source>
</evidence>
<dbReference type="AlphaFoldDB" id="A0A143PFZ3"/>
<dbReference type="KEGG" id="scv:A4G25_12460"/>
<sequence>MDILNGIFKFFAFIFEQLGNIAKYNPCAGYFDEPEVPKELLEENK</sequence>
<keyword evidence="4" id="KW-1185">Reference proteome</keyword>
<name>A0A143PFZ3_9STAP</name>
<dbReference type="Proteomes" id="UP000293854">
    <property type="component" value="Unassembled WGS sequence"/>
</dbReference>
<evidence type="ECO:0000313" key="2">
    <source>
        <dbReference type="EMBL" id="RZI01232.1"/>
    </source>
</evidence>
<dbReference type="RefSeq" id="WP_047132797.1">
    <property type="nucleotide sequence ID" value="NZ_CP015114.1"/>
</dbReference>